<keyword evidence="2" id="KW-1185">Reference proteome</keyword>
<dbReference type="Proteomes" id="UP000706525">
    <property type="component" value="Unassembled WGS sequence"/>
</dbReference>
<evidence type="ECO:0000313" key="1">
    <source>
        <dbReference type="EMBL" id="CAG9185745.1"/>
    </source>
</evidence>
<accession>A0ABN7ZL88</accession>
<evidence type="ECO:0000313" key="2">
    <source>
        <dbReference type="Proteomes" id="UP000706525"/>
    </source>
</evidence>
<proteinExistence type="predicted"/>
<gene>
    <name evidence="1" type="ORF">LMG32289_06086</name>
</gene>
<comment type="caution">
    <text evidence="1">The sequence shown here is derived from an EMBL/GenBank/DDBJ whole genome shotgun (WGS) entry which is preliminary data.</text>
</comment>
<sequence>MPSVADAQISFSPVLTEDKSIAEVLHQIEDALRGTELEPEWISTANSLGDDNEAMYGPRPDRGWPGASDRLAISLYRGWSEGWIIYVDHIFYIGESVSRKATVQKLLVCKTLTRQYGWDVLRAISKMLDVT</sequence>
<protein>
    <submittedName>
        <fullName evidence="1">Uncharacterized protein</fullName>
    </submittedName>
</protein>
<dbReference type="RefSeq" id="WP_223995094.1">
    <property type="nucleotide sequence ID" value="NZ_CAJZAG010000015.1"/>
</dbReference>
<reference evidence="1 2" key="1">
    <citation type="submission" date="2021-08" db="EMBL/GenBank/DDBJ databases">
        <authorList>
            <person name="Peeters C."/>
        </authorList>
    </citation>
    <scope>NUCLEOTIDE SEQUENCE [LARGE SCALE GENOMIC DNA]</scope>
    <source>
        <strain evidence="1 2">LMG 32289</strain>
    </source>
</reference>
<name>A0ABN7ZL88_9BURK</name>
<organism evidence="1 2">
    <name type="scientific">Cupriavidus pampae</name>
    <dbReference type="NCBI Taxonomy" id="659251"/>
    <lineage>
        <taxon>Bacteria</taxon>
        <taxon>Pseudomonadati</taxon>
        <taxon>Pseudomonadota</taxon>
        <taxon>Betaproteobacteria</taxon>
        <taxon>Burkholderiales</taxon>
        <taxon>Burkholderiaceae</taxon>
        <taxon>Cupriavidus</taxon>
    </lineage>
</organism>
<dbReference type="EMBL" id="CAJZAG010000015">
    <property type="protein sequence ID" value="CAG9185745.1"/>
    <property type="molecule type" value="Genomic_DNA"/>
</dbReference>